<dbReference type="EMBL" id="JAAGOB010000002">
    <property type="protein sequence ID" value="NED94680.1"/>
    <property type="molecule type" value="Genomic_DNA"/>
</dbReference>
<dbReference type="InterPro" id="IPR006059">
    <property type="entry name" value="SBP"/>
</dbReference>
<evidence type="ECO:0000256" key="2">
    <source>
        <dbReference type="ARBA" id="ARBA00022448"/>
    </source>
</evidence>
<evidence type="ECO:0000256" key="1">
    <source>
        <dbReference type="ARBA" id="ARBA00008520"/>
    </source>
</evidence>
<dbReference type="RefSeq" id="WP_163816644.1">
    <property type="nucleotide sequence ID" value="NZ_JAAGOB010000002.1"/>
</dbReference>
<dbReference type="Proteomes" id="UP000469185">
    <property type="component" value="Unassembled WGS sequence"/>
</dbReference>
<dbReference type="SUPFAM" id="SSF53850">
    <property type="entry name" value="Periplasmic binding protein-like II"/>
    <property type="match status" value="1"/>
</dbReference>
<evidence type="ECO:0000313" key="6">
    <source>
        <dbReference type="Proteomes" id="UP000469185"/>
    </source>
</evidence>
<dbReference type="InterPro" id="IPR050490">
    <property type="entry name" value="Bact_solute-bd_prot1"/>
</dbReference>
<dbReference type="PANTHER" id="PTHR43649:SF34">
    <property type="entry name" value="ABC TRANSPORTER PERIPLASMIC-BINDING PROTEIN YCJN-RELATED"/>
    <property type="match status" value="1"/>
</dbReference>
<keyword evidence="3" id="KW-0732">Signal</keyword>
<name>A0A6N9YID8_9ACTN</name>
<sequence>MTTRAVRTVATLAAVVTVAACGSGEDNDAGASSDGPIVVWTTDTLPDRVAATEAIIDDFTDATGIEVELVGVAEDQFNQLLTSAAAAGDLPDVIGSISLAAVRTLAANELAGTDINAAVIESLGAATFNERALEMTRDGDQQLAVPSESWAQLLYYRTDLFEDAGLDAPQTYEDVLAAAQALDEQGLAGFVGATTPGAAFTQQTFEHIALGNGCQMVDEAGTVLFDSPQCVQALEFYGDLVQNHSVAGGQDVDTVRASYFAGQAAMFIWSTFVLDEMAGLRDDAMPSCDECEDDPAYLAANTGIVPAIQGPDGTAPAQFGEITSWTATVDASPEPARQFIEYVLSDGYLDWVGIAPEGKFPVREGTADNPTEYVDAWQTLPVGVDTKAPLDEHYPPEVLEALRDGLSDLNRWGITQGQGDLVGASLGELPVAQAVSDVTSGSAEPEAAAKQAADALREIQDSLR</sequence>
<gene>
    <name evidence="5" type="ORF">G1H11_05090</name>
</gene>
<dbReference type="Gene3D" id="3.40.190.10">
    <property type="entry name" value="Periplasmic binding protein-like II"/>
    <property type="match status" value="1"/>
</dbReference>
<organism evidence="5 6">
    <name type="scientific">Phytoactinopolyspora alkaliphila</name>
    <dbReference type="NCBI Taxonomy" id="1783498"/>
    <lineage>
        <taxon>Bacteria</taxon>
        <taxon>Bacillati</taxon>
        <taxon>Actinomycetota</taxon>
        <taxon>Actinomycetes</taxon>
        <taxon>Jiangellales</taxon>
        <taxon>Jiangellaceae</taxon>
        <taxon>Phytoactinopolyspora</taxon>
    </lineage>
</organism>
<dbReference type="PANTHER" id="PTHR43649">
    <property type="entry name" value="ARABINOSE-BINDING PROTEIN-RELATED"/>
    <property type="match status" value="1"/>
</dbReference>
<dbReference type="AlphaFoldDB" id="A0A6N9YID8"/>
<evidence type="ECO:0000256" key="3">
    <source>
        <dbReference type="ARBA" id="ARBA00022729"/>
    </source>
</evidence>
<evidence type="ECO:0000313" key="5">
    <source>
        <dbReference type="EMBL" id="NED94680.1"/>
    </source>
</evidence>
<comment type="similarity">
    <text evidence="1">Belongs to the bacterial solute-binding protein 1 family.</text>
</comment>
<evidence type="ECO:0000256" key="4">
    <source>
        <dbReference type="SAM" id="MobiDB-lite"/>
    </source>
</evidence>
<reference evidence="5 6" key="1">
    <citation type="submission" date="2020-02" db="EMBL/GenBank/DDBJ databases">
        <authorList>
            <person name="Li X.-J."/>
            <person name="Feng X.-M."/>
        </authorList>
    </citation>
    <scope>NUCLEOTIDE SEQUENCE [LARGE SCALE GENOMIC DNA]</scope>
    <source>
        <strain evidence="5 6">CGMCC 4.7225</strain>
    </source>
</reference>
<protein>
    <submittedName>
        <fullName evidence="5">Extracellular solute-binding protein</fullName>
    </submittedName>
</protein>
<dbReference type="Pfam" id="PF01547">
    <property type="entry name" value="SBP_bac_1"/>
    <property type="match status" value="1"/>
</dbReference>
<keyword evidence="2" id="KW-0813">Transport</keyword>
<feature type="compositionally biased region" description="Basic and acidic residues" evidence="4">
    <location>
        <begin position="455"/>
        <end position="464"/>
    </location>
</feature>
<comment type="caution">
    <text evidence="5">The sequence shown here is derived from an EMBL/GenBank/DDBJ whole genome shotgun (WGS) entry which is preliminary data.</text>
</comment>
<dbReference type="PROSITE" id="PS51257">
    <property type="entry name" value="PROKAR_LIPOPROTEIN"/>
    <property type="match status" value="1"/>
</dbReference>
<feature type="compositionally biased region" description="Low complexity" evidence="4">
    <location>
        <begin position="443"/>
        <end position="454"/>
    </location>
</feature>
<feature type="region of interest" description="Disordered" evidence="4">
    <location>
        <begin position="437"/>
        <end position="464"/>
    </location>
</feature>
<proteinExistence type="inferred from homology"/>
<keyword evidence="6" id="KW-1185">Reference proteome</keyword>
<accession>A0A6N9YID8</accession>